<keyword evidence="2" id="KW-1185">Reference proteome</keyword>
<dbReference type="EMBL" id="SOML01000005">
    <property type="protein sequence ID" value="TFD96407.1"/>
    <property type="molecule type" value="Genomic_DNA"/>
</dbReference>
<evidence type="ECO:0000313" key="1">
    <source>
        <dbReference type="EMBL" id="TFD96407.1"/>
    </source>
</evidence>
<accession>A0A4Y8L299</accession>
<dbReference type="RefSeq" id="WP_134436279.1">
    <property type="nucleotide sequence ID" value="NZ_SOML01000005.1"/>
</dbReference>
<evidence type="ECO:0000313" key="2">
    <source>
        <dbReference type="Proteomes" id="UP000297861"/>
    </source>
</evidence>
<comment type="caution">
    <text evidence="1">The sequence shown here is derived from an EMBL/GenBank/DDBJ whole genome shotgun (WGS) entry which is preliminary data.</text>
</comment>
<name>A0A4Y8L299_9BACT</name>
<gene>
    <name evidence="1" type="ORF">E2605_09555</name>
</gene>
<reference evidence="1 2" key="1">
    <citation type="submission" date="2019-03" db="EMBL/GenBank/DDBJ databases">
        <title>San Antonio Military Medical Center submission to MRSN (WRAIR), pending publication.</title>
        <authorList>
            <person name="Blyth D.M."/>
            <person name="Mccarthy S.L."/>
            <person name="Schall S.E."/>
            <person name="Stam J.A."/>
            <person name="Ong A.C."/>
            <person name="Mcgann P.T."/>
        </authorList>
    </citation>
    <scope>NUCLEOTIDE SEQUENCE [LARGE SCALE GENOMIC DNA]</scope>
    <source>
        <strain evidence="1 2">MRSN571793</strain>
    </source>
</reference>
<dbReference type="AlphaFoldDB" id="A0A4Y8L299"/>
<organism evidence="1 2">
    <name type="scientific">Dysgonomonas capnocytophagoides</name>
    <dbReference type="NCBI Taxonomy" id="45254"/>
    <lineage>
        <taxon>Bacteria</taxon>
        <taxon>Pseudomonadati</taxon>
        <taxon>Bacteroidota</taxon>
        <taxon>Bacteroidia</taxon>
        <taxon>Bacteroidales</taxon>
        <taxon>Dysgonomonadaceae</taxon>
        <taxon>Dysgonomonas</taxon>
    </lineage>
</organism>
<protein>
    <submittedName>
        <fullName evidence="1">Uncharacterized protein</fullName>
    </submittedName>
</protein>
<proteinExistence type="predicted"/>
<sequence length="94" mass="10944">MKNPRIINETPEYKIIQADFEGTVQTFRQWKDGLVEVKFDQDWAVANGYKSIADMIEQQPQIRYQINMYCGGITPEWIAIVNGEFMIKTNIQAN</sequence>
<dbReference type="Proteomes" id="UP000297861">
    <property type="component" value="Unassembled WGS sequence"/>
</dbReference>